<name>A0ABM5SGB1_YERRO</name>
<gene>
    <name evidence="1" type="ORF">CH64_1546</name>
</gene>
<protein>
    <submittedName>
        <fullName evidence="1">Uncharacterized protein</fullName>
    </submittedName>
</protein>
<dbReference type="Proteomes" id="UP000031914">
    <property type="component" value="Chromosome"/>
</dbReference>
<sequence length="648" mass="73394">MMWPDTKLALQNSPHHSSSDKRVEDFFSWLMVFPGLVQECAESAVQAGYHKDAETLLSFISNRANGKITEDEHDIYLTLMCASVLSISPDIESWKVIRKIIANSWAAENWLGNAMLALCKTQSSISGIYSRLIKDIFHAVETNTLRSQFENREKERNNLIEYWSQQNNRLEEIWWQLRRFDSLSIEESCLFSVLATTDPNGFAELLASSQDPFVIQSALDVSGAGHFSPRLDFWDFLMARAPSSFNESGTWTGELLLPLLLSHIYARLTSMPGKLLNEFELDEDEFKAELDEVTAHIGKVISTRDDSAGIITRWGSWLMRNFMLGEAEINNLKRPFYLYGMMVDALGRNTARVCLPDTSPPESASWECMCYFALRSSFAHEGGHAAPPLNVFQGLWRATKSSDYFPALTHAKTKLSLYFRREGAAVPGLTSHAFAYPFIKPGETSDNWLTMWKSSYFMREVAEFGSRDSASDDYSDRHDAGALMLILCSIGMAAFDRLAYEVSNGDSVALTDAINLFTHLDNALKEMMALDDTINVPHWKNLYLHLCLRRLIWDKSIINRPDRDLFISDSQPDISDILEYYKAEPTDLSLLLSSCLSNGITEATLKGTVAKLGIDLPRLLDKLRYLHSLSDRKFPLNSKLMQDIETLM</sequence>
<evidence type="ECO:0000313" key="2">
    <source>
        <dbReference type="Proteomes" id="UP000031914"/>
    </source>
</evidence>
<dbReference type="EMBL" id="CP009787">
    <property type="protein sequence ID" value="AJJ12317.1"/>
    <property type="molecule type" value="Genomic_DNA"/>
</dbReference>
<accession>A0ABM5SGB1</accession>
<dbReference type="GeneID" id="45566861"/>
<keyword evidence="2" id="KW-1185">Reference proteome</keyword>
<reference evidence="1 2" key="1">
    <citation type="journal article" date="2015" name="Genome Announc.">
        <title>Thirty-Two Complete Genome Assemblies of Nine Yersinia Species, Including Y. pestis, Y. pseudotuberculosis, and Y. enterocolitica.</title>
        <authorList>
            <person name="Johnson S.L."/>
            <person name="Daligault H.E."/>
            <person name="Davenport K.W."/>
            <person name="Jaissle J."/>
            <person name="Frey K.G."/>
            <person name="Ladner J.T."/>
            <person name="Broomall S.M."/>
            <person name="Bishop-Lilly K.A."/>
            <person name="Bruce D.C."/>
            <person name="Coyne S.R."/>
            <person name="Gibbons H.S."/>
            <person name="Lo C.C."/>
            <person name="Munk A.C."/>
            <person name="Rosenzweig C.N."/>
            <person name="Koroleva G.I."/>
            <person name="Palacios G.F."/>
            <person name="Redden C.L."/>
            <person name="Xu Y."/>
            <person name="Minogue T.D."/>
            <person name="Chain P.S."/>
        </authorList>
    </citation>
    <scope>NUCLEOTIDE SEQUENCE [LARGE SCALE GENOMIC DNA]</scope>
    <source>
        <strain evidence="1 2">YRA</strain>
    </source>
</reference>
<proteinExistence type="predicted"/>
<dbReference type="RefSeq" id="WP_032816422.1">
    <property type="nucleotide sequence ID" value="NZ_CP009787.1"/>
</dbReference>
<evidence type="ECO:0000313" key="1">
    <source>
        <dbReference type="EMBL" id="AJJ12317.1"/>
    </source>
</evidence>
<organism evidence="1 2">
    <name type="scientific">Yersinia rohdei</name>
    <dbReference type="NCBI Taxonomy" id="29485"/>
    <lineage>
        <taxon>Bacteria</taxon>
        <taxon>Pseudomonadati</taxon>
        <taxon>Pseudomonadota</taxon>
        <taxon>Gammaproteobacteria</taxon>
        <taxon>Enterobacterales</taxon>
        <taxon>Yersiniaceae</taxon>
        <taxon>Yersinia</taxon>
    </lineage>
</organism>